<dbReference type="PANTHER" id="PTHR31051:SF1">
    <property type="entry name" value="PROTEASOME ASSEMBLY CHAPERONE 3"/>
    <property type="match status" value="1"/>
</dbReference>
<proteinExistence type="predicted"/>
<sequence length="136" mass="15085">MEQLNITGGGKTKHHMQSALVINGIKTEILVMYFADKIFIIVTQLKKIGTLVHVQPGNEATSVGASMGDRPLGIYDTSVLLGRRDDPLLLIYARQIMEKICSTLNKPLLLGIALKNEGRDTETFQEVLNELIKMMC</sequence>
<dbReference type="InterPro" id="IPR018788">
    <property type="entry name" value="Proteasome_assmbl_chp_3"/>
</dbReference>
<dbReference type="Pfam" id="PF10178">
    <property type="entry name" value="PAC3"/>
    <property type="match status" value="1"/>
</dbReference>
<dbReference type="PANTHER" id="PTHR31051">
    <property type="entry name" value="PROTEASOME ASSEMBLY CHAPERONE 3"/>
    <property type="match status" value="1"/>
</dbReference>
<dbReference type="AlphaFoldDB" id="A0A7S2V894"/>
<name>A0A7S2V894_9STRA</name>
<evidence type="ECO:0008006" key="2">
    <source>
        <dbReference type="Google" id="ProtNLM"/>
    </source>
</evidence>
<accession>A0A7S2V894</accession>
<reference evidence="1" key="1">
    <citation type="submission" date="2021-01" db="EMBL/GenBank/DDBJ databases">
        <authorList>
            <person name="Corre E."/>
            <person name="Pelletier E."/>
            <person name="Niang G."/>
            <person name="Scheremetjew M."/>
            <person name="Finn R."/>
            <person name="Kale V."/>
            <person name="Holt S."/>
            <person name="Cochrane G."/>
            <person name="Meng A."/>
            <person name="Brown T."/>
            <person name="Cohen L."/>
        </authorList>
    </citation>
    <scope>NUCLEOTIDE SEQUENCE</scope>
    <source>
        <strain evidence="1">CCMP1661</strain>
    </source>
</reference>
<dbReference type="EMBL" id="HBHR01023648">
    <property type="protein sequence ID" value="CAD9875077.1"/>
    <property type="molecule type" value="Transcribed_RNA"/>
</dbReference>
<protein>
    <recommendedName>
        <fullName evidence="2">Proteasome assembly chaperone 3</fullName>
    </recommendedName>
</protein>
<gene>
    <name evidence="1" type="ORF">FJAP1339_LOCUS12150</name>
</gene>
<organism evidence="1">
    <name type="scientific">Fibrocapsa japonica</name>
    <dbReference type="NCBI Taxonomy" id="94617"/>
    <lineage>
        <taxon>Eukaryota</taxon>
        <taxon>Sar</taxon>
        <taxon>Stramenopiles</taxon>
        <taxon>Ochrophyta</taxon>
        <taxon>Raphidophyceae</taxon>
        <taxon>Chattonellales</taxon>
        <taxon>Chattonellaceae</taxon>
        <taxon>Fibrocapsa</taxon>
    </lineage>
</organism>
<dbReference type="Gene3D" id="3.30.230.90">
    <property type="match status" value="1"/>
</dbReference>
<dbReference type="InterPro" id="IPR053720">
    <property type="entry name" value="Psm_Assembly_Chaperone"/>
</dbReference>
<dbReference type="GO" id="GO:0043248">
    <property type="term" value="P:proteasome assembly"/>
    <property type="evidence" value="ECO:0007669"/>
    <property type="project" value="InterPro"/>
</dbReference>
<evidence type="ECO:0000313" key="1">
    <source>
        <dbReference type="EMBL" id="CAD9875077.1"/>
    </source>
</evidence>